<protein>
    <submittedName>
        <fullName evidence="1">Uncharacterized protein</fullName>
    </submittedName>
</protein>
<gene>
    <name evidence="1" type="ORF">SCSS39_01266</name>
</gene>
<sequence>MELNSNDKIQIYELKQKGISFNQLANQYWS</sequence>
<evidence type="ECO:0000313" key="2">
    <source>
        <dbReference type="Proteomes" id="UP000385544"/>
    </source>
</evidence>
<dbReference type="EMBL" id="CABHMZ010000019">
    <property type="protein sequence ID" value="VUX02906.1"/>
    <property type="molecule type" value="Genomic_DNA"/>
</dbReference>
<accession>A0A564T6J4</accession>
<proteinExistence type="predicted"/>
<reference evidence="1 2" key="1">
    <citation type="submission" date="2019-07" db="EMBL/GenBank/DDBJ databases">
        <authorList>
            <person name="Hibberd C M."/>
            <person name="Gehrig L. J."/>
            <person name="Chang H.-W."/>
            <person name="Venkatesh S."/>
        </authorList>
    </citation>
    <scope>NUCLEOTIDE SEQUENCE [LARGE SCALE GENOMIC DNA]</scope>
    <source>
        <strain evidence="1">Streptococcus_constellatus_SS_Bg39</strain>
    </source>
</reference>
<evidence type="ECO:0000313" key="1">
    <source>
        <dbReference type="EMBL" id="VUX02906.1"/>
    </source>
</evidence>
<organism evidence="1 2">
    <name type="scientific">Streptococcus constellatus</name>
    <dbReference type="NCBI Taxonomy" id="76860"/>
    <lineage>
        <taxon>Bacteria</taxon>
        <taxon>Bacillati</taxon>
        <taxon>Bacillota</taxon>
        <taxon>Bacilli</taxon>
        <taxon>Lactobacillales</taxon>
        <taxon>Streptococcaceae</taxon>
        <taxon>Streptococcus</taxon>
        <taxon>Streptococcus anginosus group</taxon>
    </lineage>
</organism>
<dbReference type="AlphaFoldDB" id="A0A564T6J4"/>
<name>A0A564T6J4_STRCV</name>
<dbReference type="Proteomes" id="UP000385544">
    <property type="component" value="Unassembled WGS sequence"/>
</dbReference>